<reference evidence="1" key="1">
    <citation type="journal article" date="2009" name="Curr. Biol.">
        <title>Mechanistic plasticity of sexual reproduction and meiosis in the Candida pathogenic species complex.</title>
        <authorList>
            <person name="Reedy J.L."/>
            <person name="Floyd A.M."/>
            <person name="Heitman J."/>
        </authorList>
    </citation>
    <scope>NUCLEOTIDE SEQUENCE</scope>
    <source>
        <strain evidence="1">CL143</strain>
    </source>
</reference>
<proteinExistence type="predicted"/>
<name>C5HU30_CLALS</name>
<sequence>MTAEEPLYSRTFSLPSKRKFNKQPTNAKRFPLRATNLISKAPQVDEEFLKRYRSRNQFIMARQLISPFLKGVHNSASRSKLVSCIWKTKTSQFEKYFRYLAALDSNYFEELIKFRSANNAFVGDSYRSMCSSSYSLKRTYRDAKFKVHKFKTEIKRSFIVKQNEYFFGLQVEDIMG</sequence>
<protein>
    <submittedName>
        <fullName evidence="1">A2</fullName>
    </submittedName>
</protein>
<dbReference type="AlphaFoldDB" id="C5HU30"/>
<organism evidence="1">
    <name type="scientific">Clavispora lusitaniae</name>
    <name type="common">Candida lusitaniae</name>
    <dbReference type="NCBI Taxonomy" id="36911"/>
    <lineage>
        <taxon>Eukaryota</taxon>
        <taxon>Fungi</taxon>
        <taxon>Dikarya</taxon>
        <taxon>Ascomycota</taxon>
        <taxon>Saccharomycotina</taxon>
        <taxon>Pichiomycetes</taxon>
        <taxon>Metschnikowiaceae</taxon>
        <taxon>Clavispora</taxon>
    </lineage>
</organism>
<dbReference type="EMBL" id="FJ524850">
    <property type="protein sequence ID" value="ACS29266.1"/>
    <property type="molecule type" value="Genomic_DNA"/>
</dbReference>
<evidence type="ECO:0000313" key="1">
    <source>
        <dbReference type="EMBL" id="ACS29266.1"/>
    </source>
</evidence>
<gene>
    <name evidence="1" type="primary">a2</name>
</gene>
<accession>C5HU30</accession>